<dbReference type="GO" id="GO:0020037">
    <property type="term" value="F:heme binding"/>
    <property type="evidence" value="ECO:0007669"/>
    <property type="project" value="InterPro"/>
</dbReference>
<dbReference type="PANTHER" id="PTHR24305:SF166">
    <property type="entry name" value="CYTOCHROME P450 12A4, MITOCHONDRIAL-RELATED"/>
    <property type="match status" value="1"/>
</dbReference>
<dbReference type="InterPro" id="IPR001128">
    <property type="entry name" value="Cyt_P450"/>
</dbReference>
<organism evidence="2 3">
    <name type="scientific">Rhizophlyctis rosea</name>
    <dbReference type="NCBI Taxonomy" id="64517"/>
    <lineage>
        <taxon>Eukaryota</taxon>
        <taxon>Fungi</taxon>
        <taxon>Fungi incertae sedis</taxon>
        <taxon>Chytridiomycota</taxon>
        <taxon>Chytridiomycota incertae sedis</taxon>
        <taxon>Chytridiomycetes</taxon>
        <taxon>Rhizophlyctidales</taxon>
        <taxon>Rhizophlyctidaceae</taxon>
        <taxon>Rhizophlyctis</taxon>
    </lineage>
</organism>
<dbReference type="Proteomes" id="UP001212841">
    <property type="component" value="Unassembled WGS sequence"/>
</dbReference>
<dbReference type="SUPFAM" id="SSF48264">
    <property type="entry name" value="Cytochrome P450"/>
    <property type="match status" value="1"/>
</dbReference>
<dbReference type="PRINTS" id="PR00385">
    <property type="entry name" value="P450"/>
</dbReference>
<dbReference type="InterPro" id="IPR036396">
    <property type="entry name" value="Cyt_P450_sf"/>
</dbReference>
<sequence>MLVESALSALKSSPTLNAIVKQLSNPPIAIATITTLGLTYIVYACIAPPRTNAPKFKSGSHWLFGSLPLFVNKNVGQKTHEAWQEISDEVGPVGWVKFMHINMFVITDGILARQICNSTSTDFKRANAVKATFGLFGRKSLMVIDDGEWREHRKLMTSGLSTTHLHHSLPQINASIDDFLVRWDEAERKGVPVDAYHDMSALALEALGRALLNVKFDLFGLGGAGNKYIESREDVEGIIKGIELRLVTMPPMWPFLKDSMKEKIVNVRALLSDLIEEKRKELQDKGVEKFSGETPDLVAALLTHPTKLPQEELIDELLLFFIAGHETSANSMTFTLARLCESPEALKSLEDEIITQLGPDTPPSTPDQIAHLKFLDGCIKESLRLHPVAGQFARHARKDVMLGGFLIPKGSEVGVNIRAMQRNPAFWPDEPEAFKPQRWLQPEAQKNPHYMPFAHGPQMCLGMRWANLEMRMVICRIVQRYKIELVPGQALEERTSLTTGLKDGVMLKLTRRV</sequence>
<dbReference type="InterPro" id="IPR002397">
    <property type="entry name" value="Cyt_P450_B"/>
</dbReference>
<gene>
    <name evidence="2" type="primary">TBXAS1_1</name>
    <name evidence="2" type="ORF">HK097_006799</name>
</gene>
<comment type="similarity">
    <text evidence="1">Belongs to the cytochrome P450 family.</text>
</comment>
<dbReference type="GO" id="GO:0016705">
    <property type="term" value="F:oxidoreductase activity, acting on paired donors, with incorporation or reduction of molecular oxygen"/>
    <property type="evidence" value="ECO:0007669"/>
    <property type="project" value="InterPro"/>
</dbReference>
<dbReference type="EMBL" id="JADGJD010000032">
    <property type="protein sequence ID" value="KAJ3056480.1"/>
    <property type="molecule type" value="Genomic_DNA"/>
</dbReference>
<accession>A0AAD5SJ00</accession>
<keyword evidence="3" id="KW-1185">Reference proteome</keyword>
<dbReference type="GO" id="GO:0005506">
    <property type="term" value="F:iron ion binding"/>
    <property type="evidence" value="ECO:0007669"/>
    <property type="project" value="InterPro"/>
</dbReference>
<evidence type="ECO:0000313" key="3">
    <source>
        <dbReference type="Proteomes" id="UP001212841"/>
    </source>
</evidence>
<evidence type="ECO:0000313" key="2">
    <source>
        <dbReference type="EMBL" id="KAJ3056480.1"/>
    </source>
</evidence>
<dbReference type="GO" id="GO:0004497">
    <property type="term" value="F:monooxygenase activity"/>
    <property type="evidence" value="ECO:0007669"/>
    <property type="project" value="InterPro"/>
</dbReference>
<dbReference type="PANTHER" id="PTHR24305">
    <property type="entry name" value="CYTOCHROME P450"/>
    <property type="match status" value="1"/>
</dbReference>
<dbReference type="Pfam" id="PF00067">
    <property type="entry name" value="p450"/>
    <property type="match status" value="1"/>
</dbReference>
<comment type="caution">
    <text evidence="2">The sequence shown here is derived from an EMBL/GenBank/DDBJ whole genome shotgun (WGS) entry which is preliminary data.</text>
</comment>
<dbReference type="CDD" id="cd00302">
    <property type="entry name" value="cytochrome_P450"/>
    <property type="match status" value="1"/>
</dbReference>
<proteinExistence type="inferred from homology"/>
<dbReference type="PRINTS" id="PR00359">
    <property type="entry name" value="BP450"/>
</dbReference>
<dbReference type="AlphaFoldDB" id="A0AAD5SJ00"/>
<evidence type="ECO:0000256" key="1">
    <source>
        <dbReference type="ARBA" id="ARBA00010617"/>
    </source>
</evidence>
<reference evidence="2" key="1">
    <citation type="submission" date="2020-05" db="EMBL/GenBank/DDBJ databases">
        <title>Phylogenomic resolution of chytrid fungi.</title>
        <authorList>
            <person name="Stajich J.E."/>
            <person name="Amses K."/>
            <person name="Simmons R."/>
            <person name="Seto K."/>
            <person name="Myers J."/>
            <person name="Bonds A."/>
            <person name="Quandt C.A."/>
            <person name="Barry K."/>
            <person name="Liu P."/>
            <person name="Grigoriev I."/>
            <person name="Longcore J.E."/>
            <person name="James T.Y."/>
        </authorList>
    </citation>
    <scope>NUCLEOTIDE SEQUENCE</scope>
    <source>
        <strain evidence="2">JEL0318</strain>
    </source>
</reference>
<dbReference type="InterPro" id="IPR050121">
    <property type="entry name" value="Cytochrome_P450_monoxygenase"/>
</dbReference>
<dbReference type="Gene3D" id="1.10.630.10">
    <property type="entry name" value="Cytochrome P450"/>
    <property type="match status" value="1"/>
</dbReference>
<name>A0AAD5SJ00_9FUNG</name>
<protein>
    <submittedName>
        <fullName evidence="2">Thromboxane-A synthase</fullName>
    </submittedName>
</protein>